<dbReference type="EMBL" id="JADIKC010000015">
    <property type="protein sequence ID" value="MBM7123663.1"/>
    <property type="molecule type" value="Genomic_DNA"/>
</dbReference>
<reference evidence="1 2" key="1">
    <citation type="submission" date="2020-10" db="EMBL/GenBank/DDBJ databases">
        <title>Phylogeny of dyella-like bacteria.</title>
        <authorList>
            <person name="Fu J."/>
        </authorList>
    </citation>
    <scope>NUCLEOTIDE SEQUENCE [LARGE SCALE GENOMIC DNA]</scope>
    <source>
        <strain evidence="1 2">THG-B117</strain>
    </source>
</reference>
<evidence type="ECO:0000313" key="2">
    <source>
        <dbReference type="Proteomes" id="UP001430065"/>
    </source>
</evidence>
<dbReference type="Proteomes" id="UP001430065">
    <property type="component" value="Unassembled WGS sequence"/>
</dbReference>
<protein>
    <submittedName>
        <fullName evidence="1">Uncharacterized protein</fullName>
    </submittedName>
</protein>
<keyword evidence="2" id="KW-1185">Reference proteome</keyword>
<organism evidence="1 2">
    <name type="scientific">Dyella kyungheensis</name>
    <dbReference type="NCBI Taxonomy" id="1242174"/>
    <lineage>
        <taxon>Bacteria</taxon>
        <taxon>Pseudomonadati</taxon>
        <taxon>Pseudomonadota</taxon>
        <taxon>Gammaproteobacteria</taxon>
        <taxon>Lysobacterales</taxon>
        <taxon>Rhodanobacteraceae</taxon>
        <taxon>Dyella</taxon>
    </lineage>
</organism>
<proteinExistence type="predicted"/>
<comment type="caution">
    <text evidence="1">The sequence shown here is derived from an EMBL/GenBank/DDBJ whole genome shotgun (WGS) entry which is preliminary data.</text>
</comment>
<evidence type="ECO:0000313" key="1">
    <source>
        <dbReference type="EMBL" id="MBM7123663.1"/>
    </source>
</evidence>
<dbReference type="RefSeq" id="WP_204638184.1">
    <property type="nucleotide sequence ID" value="NZ_CP183983.1"/>
</dbReference>
<accession>A0ABS2JXC9</accession>
<name>A0ABS2JXC9_9GAMM</name>
<gene>
    <name evidence="1" type="ORF">ISP20_21035</name>
</gene>
<sequence>MFAFTSFAAASKPSSFFPEDLKPAAREYARAAGLAPLTSTADFELRVWTRNYMSGAVTGFIVSNRTQRSFESESTHDQGRLLVKAANLGAEKPALDLVRLKKLIEVLKAYNGKAVSCGVMDGESDLVDAVVQGQVVTVKVDNPRFCSDKASKTVALLLDALRH</sequence>